<keyword evidence="2" id="KW-1185">Reference proteome</keyword>
<sequence length="356" mass="39126">MQNLQHILNNIKAPSTEHAKAAEVYLDGLTKPVGSLGKLEEIYYRLCSIQSSQKLKLDKKVVIIMCSDNGVCDEGISECPQEVTATVTYNFTRGITGINRMSHFCHSDIYIVDIGVKGKLEHPLIAQKKVRESTGNMTKEVAMTRSEVIQAIEVGIEAVKEHVEKGYEIFGTGEMGIGNTTTSSAVLSVLLDQEIEEVVGKGAGAKEETFKRKVEAIKSAIHLHNPNKEDVIDVLSKVGGLDLAGLCGVYLGASYYQKPVVIDGFIAAVAALCAYRLNPLVGEYLFPSHLSEEKGMHLVMDELKLKPYFELGMRLGEGTGCPITFQLMDMAHSVLTTMGTFEEANIEKEDYMDVWK</sequence>
<dbReference type="Proteomes" id="UP000224460">
    <property type="component" value="Unassembled WGS sequence"/>
</dbReference>
<evidence type="ECO:0000313" key="2">
    <source>
        <dbReference type="Proteomes" id="UP000224460"/>
    </source>
</evidence>
<organism evidence="1 2">
    <name type="scientific">Sporanaerobium hydrogeniformans</name>
    <dbReference type="NCBI Taxonomy" id="3072179"/>
    <lineage>
        <taxon>Bacteria</taxon>
        <taxon>Bacillati</taxon>
        <taxon>Bacillota</taxon>
        <taxon>Clostridia</taxon>
        <taxon>Lachnospirales</taxon>
        <taxon>Lachnospiraceae</taxon>
        <taxon>Sporanaerobium</taxon>
    </lineage>
</organism>
<accession>A0AC61DFM6</accession>
<evidence type="ECO:0000313" key="1">
    <source>
        <dbReference type="EMBL" id="PHV71725.1"/>
    </source>
</evidence>
<keyword evidence="1" id="KW-0808">Transferase</keyword>
<gene>
    <name evidence="1" type="primary">cobT</name>
    <name evidence="1" type="ORF">CS063_03970</name>
</gene>
<keyword evidence="1" id="KW-0328">Glycosyltransferase</keyword>
<comment type="caution">
    <text evidence="1">The sequence shown here is derived from an EMBL/GenBank/DDBJ whole genome shotgun (WGS) entry which is preliminary data.</text>
</comment>
<reference evidence="1" key="1">
    <citation type="submission" date="2017-10" db="EMBL/GenBank/DDBJ databases">
        <title>Genome sequence of cellulolytic Lachnospiraceae bacterium XHS1971 isolated from hotspring sediment.</title>
        <authorList>
            <person name="Vasudevan G."/>
            <person name="Joshi A.J."/>
            <person name="Hivarkar S."/>
            <person name="Lanjekar V.B."/>
            <person name="Dhakephalkar P.K."/>
            <person name="Dagar S."/>
        </authorList>
    </citation>
    <scope>NUCLEOTIDE SEQUENCE</scope>
    <source>
        <strain evidence="1">XHS1971</strain>
    </source>
</reference>
<dbReference type="EMBL" id="PEDL01000002">
    <property type="protein sequence ID" value="PHV71725.1"/>
    <property type="molecule type" value="Genomic_DNA"/>
</dbReference>
<protein>
    <submittedName>
        <fullName evidence="1">Nicotinate-nucleotide--dimethylbenzimidazole phosphoribosyltransferase</fullName>
    </submittedName>
</protein>
<proteinExistence type="predicted"/>
<name>A0AC61DFM6_9FIRM</name>